<dbReference type="InterPro" id="IPR001310">
    <property type="entry name" value="Histidine_triad_HIT"/>
</dbReference>
<evidence type="ECO:0000256" key="3">
    <source>
        <dbReference type="PROSITE-ProRule" id="PRU00464"/>
    </source>
</evidence>
<evidence type="ECO:0000259" key="4">
    <source>
        <dbReference type="PROSITE" id="PS51084"/>
    </source>
</evidence>
<feature type="active site" description="Tele-AMP-histidine intermediate" evidence="1">
    <location>
        <position position="100"/>
    </location>
</feature>
<evidence type="ECO:0000313" key="5">
    <source>
        <dbReference type="EMBL" id="VTQ90628.1"/>
    </source>
</evidence>
<keyword evidence="6" id="KW-1185">Reference proteome</keyword>
<dbReference type="AlphaFoldDB" id="A0A4U9RHE1"/>
<dbReference type="GO" id="GO:0003824">
    <property type="term" value="F:catalytic activity"/>
    <property type="evidence" value="ECO:0007669"/>
    <property type="project" value="InterPro"/>
</dbReference>
<dbReference type="KEGG" id="hhw:NCTC503_01641"/>
<dbReference type="PRINTS" id="PR00332">
    <property type="entry name" value="HISTRIAD"/>
</dbReference>
<feature type="short sequence motif" description="Histidine triad motif" evidence="2 3">
    <location>
        <begin position="98"/>
        <end position="102"/>
    </location>
</feature>
<dbReference type="EMBL" id="LR590481">
    <property type="protein sequence ID" value="VTQ90628.1"/>
    <property type="molecule type" value="Genomic_DNA"/>
</dbReference>
<evidence type="ECO:0000256" key="1">
    <source>
        <dbReference type="PIRSR" id="PIRSR601310-1"/>
    </source>
</evidence>
<dbReference type="Gene3D" id="3.30.428.10">
    <property type="entry name" value="HIT-like"/>
    <property type="match status" value="1"/>
</dbReference>
<accession>A0A4U9RHE1</accession>
<evidence type="ECO:0000256" key="2">
    <source>
        <dbReference type="PIRSR" id="PIRSR601310-3"/>
    </source>
</evidence>
<proteinExistence type="predicted"/>
<gene>
    <name evidence="5" type="ORF">NCTC503_01641</name>
</gene>
<feature type="domain" description="HIT" evidence="4">
    <location>
        <begin position="5"/>
        <end position="114"/>
    </location>
</feature>
<protein>
    <submittedName>
        <fullName evidence="5">Hit family protein</fullName>
    </submittedName>
</protein>
<dbReference type="SUPFAM" id="SSF54197">
    <property type="entry name" value="HIT-like"/>
    <property type="match status" value="1"/>
</dbReference>
<dbReference type="OrthoDB" id="9784774at2"/>
<dbReference type="PANTHER" id="PTHR23089">
    <property type="entry name" value="HISTIDINE TRIAD HIT PROTEIN"/>
    <property type="match status" value="1"/>
</dbReference>
<dbReference type="InterPro" id="IPR011146">
    <property type="entry name" value="HIT-like"/>
</dbReference>
<dbReference type="Proteomes" id="UP000308489">
    <property type="component" value="Chromosome 1"/>
</dbReference>
<dbReference type="CDD" id="cd01276">
    <property type="entry name" value="PKCI_related"/>
    <property type="match status" value="1"/>
</dbReference>
<dbReference type="PROSITE" id="PS51084">
    <property type="entry name" value="HIT_2"/>
    <property type="match status" value="1"/>
</dbReference>
<dbReference type="PROSITE" id="PS00892">
    <property type="entry name" value="HIT_1"/>
    <property type="match status" value="1"/>
</dbReference>
<dbReference type="InterPro" id="IPR019808">
    <property type="entry name" value="Histidine_triad_CS"/>
</dbReference>
<dbReference type="Pfam" id="PF11969">
    <property type="entry name" value="DcpS_C"/>
    <property type="match status" value="1"/>
</dbReference>
<evidence type="ECO:0000313" key="6">
    <source>
        <dbReference type="Proteomes" id="UP000308489"/>
    </source>
</evidence>
<dbReference type="InterPro" id="IPR036265">
    <property type="entry name" value="HIT-like_sf"/>
</dbReference>
<sequence length="114" mass="12823">MTDCIFCKIVKGEIPSEKIYEDELVYCFKDITPTAPIHYLVIPKSHIANLNELTEENSKVISNIYMAIKKIAEECGISENGYRVVTNCGDHGGQTVHHIHFHLIGGRNLNWPPG</sequence>
<reference evidence="5 6" key="1">
    <citation type="submission" date="2019-05" db="EMBL/GenBank/DDBJ databases">
        <authorList>
            <consortium name="Pathogen Informatics"/>
        </authorList>
    </citation>
    <scope>NUCLEOTIDE SEQUENCE [LARGE SCALE GENOMIC DNA]</scope>
    <source>
        <strain evidence="5 6">NCTC503</strain>
    </source>
</reference>
<dbReference type="RefSeq" id="WP_138210272.1">
    <property type="nucleotide sequence ID" value="NZ_CBCRUQ010000005.1"/>
</dbReference>
<name>A0A4U9RHE1_HATHI</name>
<organism evidence="5 6">
    <name type="scientific">Hathewaya histolytica</name>
    <name type="common">Clostridium histolyticum</name>
    <dbReference type="NCBI Taxonomy" id="1498"/>
    <lineage>
        <taxon>Bacteria</taxon>
        <taxon>Bacillati</taxon>
        <taxon>Bacillota</taxon>
        <taxon>Clostridia</taxon>
        <taxon>Eubacteriales</taxon>
        <taxon>Clostridiaceae</taxon>
        <taxon>Hathewaya</taxon>
    </lineage>
</organism>